<protein>
    <submittedName>
        <fullName evidence="1">Uncharacterized protein</fullName>
    </submittedName>
</protein>
<proteinExistence type="predicted"/>
<reference evidence="1" key="1">
    <citation type="submission" date="2014-09" db="EMBL/GenBank/DDBJ databases">
        <authorList>
            <person name="Magalhaes I.L.F."/>
            <person name="Oliveira U."/>
            <person name="Santos F.R."/>
            <person name="Vidigal T.H.D.A."/>
            <person name="Brescovit A.D."/>
            <person name="Santos A.J."/>
        </authorList>
    </citation>
    <scope>NUCLEOTIDE SEQUENCE</scope>
    <source>
        <tissue evidence="1">Shoot tissue taken approximately 20 cm above the soil surface</tissue>
    </source>
</reference>
<accession>A0A0A9C8D7</accession>
<organism evidence="1">
    <name type="scientific">Arundo donax</name>
    <name type="common">Giant reed</name>
    <name type="synonym">Donax arundinaceus</name>
    <dbReference type="NCBI Taxonomy" id="35708"/>
    <lineage>
        <taxon>Eukaryota</taxon>
        <taxon>Viridiplantae</taxon>
        <taxon>Streptophyta</taxon>
        <taxon>Embryophyta</taxon>
        <taxon>Tracheophyta</taxon>
        <taxon>Spermatophyta</taxon>
        <taxon>Magnoliopsida</taxon>
        <taxon>Liliopsida</taxon>
        <taxon>Poales</taxon>
        <taxon>Poaceae</taxon>
        <taxon>PACMAD clade</taxon>
        <taxon>Arundinoideae</taxon>
        <taxon>Arundineae</taxon>
        <taxon>Arundo</taxon>
    </lineage>
</organism>
<reference evidence="1" key="2">
    <citation type="journal article" date="2015" name="Data Brief">
        <title>Shoot transcriptome of the giant reed, Arundo donax.</title>
        <authorList>
            <person name="Barrero R.A."/>
            <person name="Guerrero F.D."/>
            <person name="Moolhuijzen P."/>
            <person name="Goolsby J.A."/>
            <person name="Tidwell J."/>
            <person name="Bellgard S.E."/>
            <person name="Bellgard M.I."/>
        </authorList>
    </citation>
    <scope>NUCLEOTIDE SEQUENCE</scope>
    <source>
        <tissue evidence="1">Shoot tissue taken approximately 20 cm above the soil surface</tissue>
    </source>
</reference>
<dbReference type="EMBL" id="GBRH01230108">
    <property type="protein sequence ID" value="JAD67787.1"/>
    <property type="molecule type" value="Transcribed_RNA"/>
</dbReference>
<evidence type="ECO:0000313" key="1">
    <source>
        <dbReference type="EMBL" id="JAD67787.1"/>
    </source>
</evidence>
<name>A0A0A9C8D7_ARUDO</name>
<dbReference type="AlphaFoldDB" id="A0A0A9C8D7"/>
<sequence>MMNFLFNNIPDSYALDSTIRSTGFKRLKLN</sequence>